<comment type="subcellular location">
    <subcellularLocation>
        <location evidence="1 4">Cell outer membrane</location>
    </subcellularLocation>
</comment>
<dbReference type="PANTHER" id="PTHR40980">
    <property type="entry name" value="PLUG DOMAIN-CONTAINING PROTEIN"/>
    <property type="match status" value="1"/>
</dbReference>
<organism evidence="8 9">
    <name type="scientific">Niabella yanshanensis</name>
    <dbReference type="NCBI Taxonomy" id="577386"/>
    <lineage>
        <taxon>Bacteria</taxon>
        <taxon>Pseudomonadati</taxon>
        <taxon>Bacteroidota</taxon>
        <taxon>Chitinophagia</taxon>
        <taxon>Chitinophagales</taxon>
        <taxon>Chitinophagaceae</taxon>
        <taxon>Niabella</taxon>
    </lineage>
</organism>
<evidence type="ECO:0000256" key="2">
    <source>
        <dbReference type="ARBA" id="ARBA00023136"/>
    </source>
</evidence>
<keyword evidence="3" id="KW-0998">Cell outer membrane</keyword>
<dbReference type="Gene3D" id="2.170.130.10">
    <property type="entry name" value="TonB-dependent receptor, plug domain"/>
    <property type="match status" value="1"/>
</dbReference>
<dbReference type="InterPro" id="IPR036942">
    <property type="entry name" value="Beta-barrel_TonB_sf"/>
</dbReference>
<dbReference type="InterPro" id="IPR012910">
    <property type="entry name" value="Plug_dom"/>
</dbReference>
<evidence type="ECO:0000256" key="3">
    <source>
        <dbReference type="ARBA" id="ARBA00023237"/>
    </source>
</evidence>
<dbReference type="Pfam" id="PF07715">
    <property type="entry name" value="Plug"/>
    <property type="match status" value="1"/>
</dbReference>
<dbReference type="Proteomes" id="UP001325680">
    <property type="component" value="Chromosome"/>
</dbReference>
<feature type="domain" description="TonB-dependent receptor-like beta-barrel" evidence="6">
    <location>
        <begin position="455"/>
        <end position="926"/>
    </location>
</feature>
<dbReference type="PANTHER" id="PTHR40980:SF5">
    <property type="entry name" value="TONB-DEPENDENT RECEPTOR"/>
    <property type="match status" value="1"/>
</dbReference>
<dbReference type="InterPro" id="IPR008969">
    <property type="entry name" value="CarboxyPept-like_regulatory"/>
</dbReference>
<feature type="domain" description="TonB-dependent receptor plug" evidence="7">
    <location>
        <begin position="128"/>
        <end position="215"/>
    </location>
</feature>
<keyword evidence="5" id="KW-0732">Signal</keyword>
<evidence type="ECO:0000256" key="4">
    <source>
        <dbReference type="RuleBase" id="RU003357"/>
    </source>
</evidence>
<feature type="signal peptide" evidence="5">
    <location>
        <begin position="1"/>
        <end position="19"/>
    </location>
</feature>
<dbReference type="Gene3D" id="2.60.40.1120">
    <property type="entry name" value="Carboxypeptidase-like, regulatory domain"/>
    <property type="match status" value="1"/>
</dbReference>
<sequence>MRKQFFLVCLLLSAFFVNAQKGIIRGTVIDDVSGESLRGVTVAITGTSLTTTTDLDGSFSITADTGKVTLELSYVSYQNLTVEDVQVSSKDVTILNNLRLSRAASQLEAVVVTARQVRTSEAAIHTAKRRSPAMMDGISADKIRLAGDATAGAAVKRVTGVSVEDGKYVYIRGLGDRYSKTTLNGMDIPGLDPDRNSLQLDIFPSGLIDNMMISKNFIAELPADFTGGAMNIEIKDFPQRKTLNASLGISVNPRMHFNPDYLKYKGGSTDFLGFDDGTRALPDAARLARIPSPTSGHAPNQVNAFLKQFDPTLAGTRSTSLFDYDFSLSAGNQFSLKGKKNPKLGYVFSVSYKNSYTYYRDLIYGEYQKYLEPSQNELRYATLQEGQLGERNSLLGLLAGVAYKTNLSKIRLTATHLQNGISKAAKFDIQNDGQAVGQSGYIAKSDNLEYSQRSLTNVLLHGDHQFKNRDWELDWRISPTYSISNDPDIRRTAFTYDPGRTWFSAGAGGNPSRIWRYLNEVNIASRVDLTKKYEFNNQAAKLKFGLGHLYKNREYEILAYNLQFFSPQDWSGISYDPNQVMNPENLYPNSPNGAYLISGNRTPNPNEYQSNAMNTAAYISNEMSVTDKLKTIVGIRAEQYTQRHTGRNNQGTISLDNEKVLNTLNFFPTVNLIYAIRSNQNLRVSYARTIARPSFKEMSFAQILDPITNRFFNGSMLPYNDPTTGEVTWNGKLVETDINNFDIRWEKFMPSAQIFSVSAFAKTFANPIEMVRIYEQQTSAEYQARNVGDGLLVGGEVEFRKTLDFIAENLRSFSINGNFTYVMSRIDMTDVEYEARERYKKDGEALKSYRPMAGQAPYVINAGIGYNNPDKGIDAGLFYNVKGPVLWIVGGSLFPDVYQKPFNSLNLTFAKTLGDHFAIDVKASNILNAKMQKVFKSYEAADQPFETYTPGTAFGLGVSYKF</sequence>
<keyword evidence="4" id="KW-0798">TonB box</keyword>
<evidence type="ECO:0000256" key="5">
    <source>
        <dbReference type="SAM" id="SignalP"/>
    </source>
</evidence>
<dbReference type="SUPFAM" id="SSF56935">
    <property type="entry name" value="Porins"/>
    <property type="match status" value="1"/>
</dbReference>
<keyword evidence="8" id="KW-0675">Receptor</keyword>
<comment type="similarity">
    <text evidence="4">Belongs to the TonB-dependent receptor family.</text>
</comment>
<accession>A0ABZ0W0B2</accession>
<feature type="chain" id="PRO_5045467022" evidence="5">
    <location>
        <begin position="20"/>
        <end position="962"/>
    </location>
</feature>
<proteinExistence type="inferred from homology"/>
<reference evidence="8 9" key="1">
    <citation type="submission" date="2023-12" db="EMBL/GenBank/DDBJ databases">
        <title>Genome sequencing and assembly of bacterial species from a model synthetic community.</title>
        <authorList>
            <person name="Hogle S.L."/>
        </authorList>
    </citation>
    <scope>NUCLEOTIDE SEQUENCE [LARGE SCALE GENOMIC DNA]</scope>
    <source>
        <strain evidence="8 9">HAMBI_3031</strain>
    </source>
</reference>
<dbReference type="InterPro" id="IPR000531">
    <property type="entry name" value="Beta-barrel_TonB"/>
</dbReference>
<protein>
    <submittedName>
        <fullName evidence="8">TonB-dependent receptor</fullName>
    </submittedName>
</protein>
<evidence type="ECO:0000313" key="9">
    <source>
        <dbReference type="Proteomes" id="UP001325680"/>
    </source>
</evidence>
<evidence type="ECO:0000259" key="6">
    <source>
        <dbReference type="Pfam" id="PF00593"/>
    </source>
</evidence>
<dbReference type="RefSeq" id="WP_114790015.1">
    <property type="nucleotide sequence ID" value="NZ_CP139960.1"/>
</dbReference>
<evidence type="ECO:0000259" key="7">
    <source>
        <dbReference type="Pfam" id="PF07715"/>
    </source>
</evidence>
<dbReference type="SUPFAM" id="SSF49464">
    <property type="entry name" value="Carboxypeptidase regulatory domain-like"/>
    <property type="match status" value="1"/>
</dbReference>
<name>A0ABZ0W0B2_9BACT</name>
<gene>
    <name evidence="8" type="ORF">U0035_11905</name>
</gene>
<dbReference type="EMBL" id="CP139960">
    <property type="protein sequence ID" value="WQD36369.1"/>
    <property type="molecule type" value="Genomic_DNA"/>
</dbReference>
<evidence type="ECO:0000313" key="8">
    <source>
        <dbReference type="EMBL" id="WQD36369.1"/>
    </source>
</evidence>
<dbReference type="Pfam" id="PF00593">
    <property type="entry name" value="TonB_dep_Rec_b-barrel"/>
    <property type="match status" value="1"/>
</dbReference>
<evidence type="ECO:0000256" key="1">
    <source>
        <dbReference type="ARBA" id="ARBA00004442"/>
    </source>
</evidence>
<dbReference type="Gene3D" id="2.40.170.20">
    <property type="entry name" value="TonB-dependent receptor, beta-barrel domain"/>
    <property type="match status" value="1"/>
</dbReference>
<keyword evidence="2 4" id="KW-0472">Membrane</keyword>
<dbReference type="Pfam" id="PF13715">
    <property type="entry name" value="CarbopepD_reg_2"/>
    <property type="match status" value="1"/>
</dbReference>
<keyword evidence="9" id="KW-1185">Reference proteome</keyword>
<dbReference type="InterPro" id="IPR037066">
    <property type="entry name" value="Plug_dom_sf"/>
</dbReference>